<evidence type="ECO:0000256" key="8">
    <source>
        <dbReference type="ARBA" id="ARBA00023140"/>
    </source>
</evidence>
<dbReference type="GO" id="GO:0033812">
    <property type="term" value="F:3-oxoadipyl-CoA thiolase activity"/>
    <property type="evidence" value="ECO:0007669"/>
    <property type="project" value="UniProtKB-EC"/>
</dbReference>
<keyword evidence="7" id="KW-0443">Lipid metabolism</keyword>
<gene>
    <name evidence="15" type="ORF">AA957_23220</name>
</gene>
<dbReference type="GO" id="GO:0006635">
    <property type="term" value="P:fatty acid beta-oxidation"/>
    <property type="evidence" value="ECO:0007669"/>
    <property type="project" value="TreeGrafter"/>
</dbReference>
<dbReference type="PROSITE" id="PS00737">
    <property type="entry name" value="THIOLASE_2"/>
    <property type="match status" value="1"/>
</dbReference>
<dbReference type="PANTHER" id="PTHR43853:SF8">
    <property type="entry name" value="3-KETOACYL-COA THIOLASE, PEROXISOMAL"/>
    <property type="match status" value="1"/>
</dbReference>
<dbReference type="InterPro" id="IPR020615">
    <property type="entry name" value="Thiolase_acyl_enz_int_AS"/>
</dbReference>
<dbReference type="FunFam" id="3.40.47.10:FF:000010">
    <property type="entry name" value="Acetyl-CoA acetyltransferase (Thiolase)"/>
    <property type="match status" value="1"/>
</dbReference>
<dbReference type="KEGG" id="ptv:AA957_23220"/>
<dbReference type="Pfam" id="PF00108">
    <property type="entry name" value="Thiolase_N"/>
    <property type="match status" value="1"/>
</dbReference>
<evidence type="ECO:0000256" key="12">
    <source>
        <dbReference type="RuleBase" id="RU003557"/>
    </source>
</evidence>
<name>A0A0H5AFN7_9PSED</name>
<dbReference type="InterPro" id="IPR016039">
    <property type="entry name" value="Thiolase-like"/>
</dbReference>
<dbReference type="PATRIC" id="fig|200450.3.peg.4779"/>
<evidence type="ECO:0000256" key="2">
    <source>
        <dbReference type="ARBA" id="ARBA00005189"/>
    </source>
</evidence>
<keyword evidence="4 12" id="KW-0808">Transferase</keyword>
<dbReference type="EMBL" id="CP011507">
    <property type="protein sequence ID" value="AKS08918.1"/>
    <property type="molecule type" value="Genomic_DNA"/>
</dbReference>
<dbReference type="InterPro" id="IPR002155">
    <property type="entry name" value="Thiolase"/>
</dbReference>
<dbReference type="PROSITE" id="PS00098">
    <property type="entry name" value="THIOLASE_1"/>
    <property type="match status" value="1"/>
</dbReference>
<dbReference type="RefSeq" id="WP_049712249.1">
    <property type="nucleotide sequence ID" value="NZ_CP011507.1"/>
</dbReference>
<evidence type="ECO:0000256" key="1">
    <source>
        <dbReference type="ARBA" id="ARBA00004275"/>
    </source>
</evidence>
<dbReference type="SUPFAM" id="SSF53901">
    <property type="entry name" value="Thiolase-like"/>
    <property type="match status" value="2"/>
</dbReference>
<dbReference type="PANTHER" id="PTHR43853">
    <property type="entry name" value="3-KETOACYL-COA THIOLASE, PEROXISOMAL"/>
    <property type="match status" value="1"/>
</dbReference>
<evidence type="ECO:0000313" key="16">
    <source>
        <dbReference type="Proteomes" id="UP000036608"/>
    </source>
</evidence>
<comment type="pathway">
    <text evidence="2">Lipid metabolism.</text>
</comment>
<dbReference type="InterPro" id="IPR020617">
    <property type="entry name" value="Thiolase_C"/>
</dbReference>
<dbReference type="InterPro" id="IPR020616">
    <property type="entry name" value="Thiolase_N"/>
</dbReference>
<dbReference type="AlphaFoldDB" id="A0A0H5AFN7"/>
<dbReference type="GO" id="GO:0010124">
    <property type="term" value="P:phenylacetate catabolic process"/>
    <property type="evidence" value="ECO:0007669"/>
    <property type="project" value="TreeGrafter"/>
</dbReference>
<feature type="active site" description="Proton acceptor" evidence="11">
    <location>
        <position position="379"/>
    </location>
</feature>
<accession>A0A0H5AFN7</accession>
<dbReference type="Proteomes" id="UP000036608">
    <property type="component" value="Chromosome"/>
</dbReference>
<feature type="domain" description="Thiolase N-terminal" evidence="13">
    <location>
        <begin position="4"/>
        <end position="261"/>
    </location>
</feature>
<evidence type="ECO:0000256" key="4">
    <source>
        <dbReference type="ARBA" id="ARBA00022679"/>
    </source>
</evidence>
<evidence type="ECO:0000313" key="15">
    <source>
        <dbReference type="EMBL" id="AKS08918.1"/>
    </source>
</evidence>
<organism evidence="15 16">
    <name type="scientific">Pseudomonas trivialis</name>
    <dbReference type="NCBI Taxonomy" id="200450"/>
    <lineage>
        <taxon>Bacteria</taxon>
        <taxon>Pseudomonadati</taxon>
        <taxon>Pseudomonadota</taxon>
        <taxon>Gammaproteobacteria</taxon>
        <taxon>Pseudomonadales</taxon>
        <taxon>Pseudomonadaceae</taxon>
        <taxon>Pseudomonas</taxon>
    </lineage>
</organism>
<feature type="domain" description="Thiolase C-terminal" evidence="14">
    <location>
        <begin position="270"/>
        <end position="391"/>
    </location>
</feature>
<sequence>MREVVIVDSVRTGLAKSFRGKFNQTRPDDMAAHCVNALLSRNGIDPATVEDCIVGAGSNEGAQGYNIGRNVAVLSQLGTGTAGMTLNRFCSSGLQAIAIAANQIASGCSDIIVAGGVESISLTMKSVNTDNLINPLLKEQVPGIYFPMGQTAEIVARRYNVSREEQDLYALQSQQRTAQAQADGLFNDEIVPMAVKYKVEDKNTGDVQILDGVVDRDDCNRPDTTLASLQGLKPVFAEDGSVTAGNSSQLSDGASMTLVMSLEKALALGLKPKAFFRGFTVAGCEPDEMGIGPVFSVPKLLKAKGLQVADIDLWELNEAFASQCLYARNRLGIDNAKYNVNGGSISIGHPFGMTGSRQVGHLVRELQRRNVRYGIVTMCVGGGMGATGLFEAVR</sequence>
<evidence type="ECO:0000256" key="11">
    <source>
        <dbReference type="PIRSR" id="PIRSR000429-1"/>
    </source>
</evidence>
<evidence type="ECO:0000256" key="7">
    <source>
        <dbReference type="ARBA" id="ARBA00023098"/>
    </source>
</evidence>
<feature type="active site" description="Proton acceptor" evidence="11">
    <location>
        <position position="349"/>
    </location>
</feature>
<evidence type="ECO:0000259" key="14">
    <source>
        <dbReference type="Pfam" id="PF02803"/>
    </source>
</evidence>
<evidence type="ECO:0000256" key="3">
    <source>
        <dbReference type="ARBA" id="ARBA00010982"/>
    </source>
</evidence>
<keyword evidence="5" id="KW-0276">Fatty acid metabolism</keyword>
<comment type="similarity">
    <text evidence="3 12">Belongs to the thiolase-like superfamily. Thiolase family.</text>
</comment>
<evidence type="ECO:0000256" key="6">
    <source>
        <dbReference type="ARBA" id="ARBA00022946"/>
    </source>
</evidence>
<proteinExistence type="inferred from homology"/>
<dbReference type="InterPro" id="IPR020613">
    <property type="entry name" value="Thiolase_CS"/>
</dbReference>
<comment type="catalytic activity">
    <reaction evidence="10">
        <text>succinyl-CoA + acetyl-CoA = 3-oxoadipyl-CoA + CoA</text>
        <dbReference type="Rhea" id="RHEA:19481"/>
        <dbReference type="ChEBI" id="CHEBI:57287"/>
        <dbReference type="ChEBI" id="CHEBI:57288"/>
        <dbReference type="ChEBI" id="CHEBI:57292"/>
        <dbReference type="ChEBI" id="CHEBI:57348"/>
        <dbReference type="EC" id="2.3.1.174"/>
    </reaction>
</comment>
<keyword evidence="9 12" id="KW-0012">Acyltransferase</keyword>
<dbReference type="PIRSF" id="PIRSF000429">
    <property type="entry name" value="Ac-CoA_Ac_transf"/>
    <property type="match status" value="1"/>
</dbReference>
<dbReference type="GO" id="GO:0005737">
    <property type="term" value="C:cytoplasm"/>
    <property type="evidence" value="ECO:0007669"/>
    <property type="project" value="UniProtKB-ARBA"/>
</dbReference>
<dbReference type="NCBIfam" id="TIGR01930">
    <property type="entry name" value="AcCoA-C-Actrans"/>
    <property type="match status" value="1"/>
</dbReference>
<reference evidence="15 16" key="1">
    <citation type="journal article" date="2015" name="Genome Announc.">
        <title>Complete Genome Sequence of the Rhizobacterium Pseudomonas trivialis Strain IHBB745 with Multiple Plant Growth-Promoting Activities and Tolerance to Desiccation and Alkalinity.</title>
        <authorList>
            <person name="Gulati A."/>
            <person name="Swarnkar M.K."/>
            <person name="Vyas P."/>
            <person name="Rahi P."/>
            <person name="Thakur R."/>
            <person name="Thakur N."/>
            <person name="Singh A.K."/>
        </authorList>
    </citation>
    <scope>NUCLEOTIDE SEQUENCE [LARGE SCALE GENOMIC DNA]</scope>
    <source>
        <strain evidence="16">745</strain>
    </source>
</reference>
<dbReference type="InterPro" id="IPR050215">
    <property type="entry name" value="Thiolase-like_sf_Thiolase"/>
</dbReference>
<dbReference type="Pfam" id="PF02803">
    <property type="entry name" value="Thiolase_C"/>
    <property type="match status" value="1"/>
</dbReference>
<evidence type="ECO:0000256" key="5">
    <source>
        <dbReference type="ARBA" id="ARBA00022832"/>
    </source>
</evidence>
<reference evidence="16" key="2">
    <citation type="submission" date="2015-05" db="EMBL/GenBank/DDBJ databases">
        <authorList>
            <person name="Swarnkar M.K."/>
            <person name="Vyas P."/>
            <person name="Rahi P."/>
            <person name="Thakur R."/>
            <person name="Thakur N."/>
            <person name="Singh A.K."/>
            <person name="Gulati A."/>
        </authorList>
    </citation>
    <scope>NUCLEOTIDE SEQUENCE [LARGE SCALE GENOMIC DNA]</scope>
    <source>
        <strain evidence="16">745</strain>
    </source>
</reference>
<feature type="active site" description="Acyl-thioester intermediate" evidence="11">
    <location>
        <position position="90"/>
    </location>
</feature>
<protein>
    <submittedName>
        <fullName evidence="15">Acetyl-CoA acetyltransferase</fullName>
    </submittedName>
</protein>
<evidence type="ECO:0000256" key="10">
    <source>
        <dbReference type="ARBA" id="ARBA00048527"/>
    </source>
</evidence>
<keyword evidence="8" id="KW-0576">Peroxisome</keyword>
<dbReference type="OrthoDB" id="8951704at2"/>
<keyword evidence="6" id="KW-0809">Transit peptide</keyword>
<evidence type="ECO:0000256" key="9">
    <source>
        <dbReference type="ARBA" id="ARBA00023315"/>
    </source>
</evidence>
<evidence type="ECO:0000259" key="13">
    <source>
        <dbReference type="Pfam" id="PF00108"/>
    </source>
</evidence>
<comment type="subcellular location">
    <subcellularLocation>
        <location evidence="1">Peroxisome</location>
    </subcellularLocation>
</comment>
<dbReference type="CDD" id="cd00751">
    <property type="entry name" value="thiolase"/>
    <property type="match status" value="1"/>
</dbReference>
<dbReference type="Gene3D" id="3.40.47.10">
    <property type="match status" value="2"/>
</dbReference>